<keyword evidence="1" id="KW-0812">Transmembrane</keyword>
<gene>
    <name evidence="2" type="ORF">TW71_10900</name>
</gene>
<comment type="caution">
    <text evidence="2">The sequence shown here is derived from an EMBL/GenBank/DDBJ whole genome shotgun (WGS) entry which is preliminary data.</text>
</comment>
<protein>
    <submittedName>
        <fullName evidence="2">Uncharacterized protein</fullName>
    </submittedName>
</protein>
<name>A0A837G7S5_9VIBR</name>
<sequence>MTCESLFYGLSFVYNEARVSTLWNVIFKFNVIDVIIFRIATEKLLFYKLQMVYIVGGEFVIVTIWLLI</sequence>
<feature type="transmembrane region" description="Helical" evidence="1">
    <location>
        <begin position="20"/>
        <end position="39"/>
    </location>
</feature>
<evidence type="ECO:0000256" key="1">
    <source>
        <dbReference type="SAM" id="Phobius"/>
    </source>
</evidence>
<keyword evidence="1" id="KW-1133">Transmembrane helix</keyword>
<accession>A0A837G7S5</accession>
<dbReference type="EMBL" id="JXXR01000011">
    <property type="protein sequence ID" value="KJY73270.1"/>
    <property type="molecule type" value="Genomic_DNA"/>
</dbReference>
<dbReference type="AlphaFoldDB" id="A0A837G7S5"/>
<feature type="transmembrane region" description="Helical" evidence="1">
    <location>
        <begin position="51"/>
        <end position="67"/>
    </location>
</feature>
<reference evidence="2" key="1">
    <citation type="journal article" date="2015" name="BMC Genomics">
        <title>Genome mining reveals unlocked bioactive potential of marine Gram-negative bacteria.</title>
        <authorList>
            <person name="Machado H."/>
            <person name="Sonnenschein E.C."/>
            <person name="Melchiorsen J."/>
            <person name="Gram L."/>
        </authorList>
    </citation>
    <scope>NUCLEOTIDE SEQUENCE</scope>
    <source>
        <strain evidence="2">S2052</strain>
    </source>
</reference>
<keyword evidence="1" id="KW-0472">Membrane</keyword>
<organism evidence="2">
    <name type="scientific">Vibrio coralliilyticus</name>
    <dbReference type="NCBI Taxonomy" id="190893"/>
    <lineage>
        <taxon>Bacteria</taxon>
        <taxon>Pseudomonadati</taxon>
        <taxon>Pseudomonadota</taxon>
        <taxon>Gammaproteobacteria</taxon>
        <taxon>Vibrionales</taxon>
        <taxon>Vibrionaceae</taxon>
        <taxon>Vibrio</taxon>
    </lineage>
</organism>
<proteinExistence type="predicted"/>
<evidence type="ECO:0000313" key="2">
    <source>
        <dbReference type="EMBL" id="KJY73270.1"/>
    </source>
</evidence>